<protein>
    <submittedName>
        <fullName evidence="1">Uncharacterized protein</fullName>
    </submittedName>
</protein>
<evidence type="ECO:0000313" key="1">
    <source>
        <dbReference type="EMBL" id="CUO82363.1"/>
    </source>
</evidence>
<evidence type="ECO:0000313" key="2">
    <source>
        <dbReference type="Proteomes" id="UP000095651"/>
    </source>
</evidence>
<dbReference type="RefSeq" id="WP_055657926.1">
    <property type="nucleotide sequence ID" value="NZ_CABIXC010000012.1"/>
</dbReference>
<dbReference type="EMBL" id="CYZE01000012">
    <property type="protein sequence ID" value="CUO82363.1"/>
    <property type="molecule type" value="Genomic_DNA"/>
</dbReference>
<reference evidence="1 2" key="1">
    <citation type="submission" date="2015-09" db="EMBL/GenBank/DDBJ databases">
        <authorList>
            <consortium name="Pathogen Informatics"/>
        </authorList>
    </citation>
    <scope>NUCLEOTIDE SEQUENCE [LARGE SCALE GENOMIC DNA]</scope>
    <source>
        <strain evidence="1 2">2789STDY5608850</strain>
    </source>
</reference>
<gene>
    <name evidence="1" type="ORF">ERS852407_04080</name>
</gene>
<dbReference type="AlphaFoldDB" id="A0A174I5F6"/>
<dbReference type="Proteomes" id="UP000095651">
    <property type="component" value="Unassembled WGS sequence"/>
</dbReference>
<sequence length="159" mass="18139">MSEKYTFNDFLSTVDGDNREFVRELHEELTKLGCKTEIKQAKSGYVVSCLQNKKTILNYVFRRKGLMVRIYPNHLADYMEVFDTISDELAKAIQDAPVCKRLLDPSACNSKCAMGYDFVLKGQRQQKCRSSAFFFLLTSDNRAFAKALLLNEANTAVQP</sequence>
<name>A0A174I5F6_9FIRM</name>
<organism evidence="1 2">
    <name type="scientific">Hungatella hathewayi</name>
    <dbReference type="NCBI Taxonomy" id="154046"/>
    <lineage>
        <taxon>Bacteria</taxon>
        <taxon>Bacillati</taxon>
        <taxon>Bacillota</taxon>
        <taxon>Clostridia</taxon>
        <taxon>Lachnospirales</taxon>
        <taxon>Lachnospiraceae</taxon>
        <taxon>Hungatella</taxon>
    </lineage>
</organism>
<proteinExistence type="predicted"/>
<accession>A0A174I5F6</accession>